<keyword evidence="2" id="KW-1185">Reference proteome</keyword>
<comment type="caution">
    <text evidence="1">The sequence shown here is derived from an EMBL/GenBank/DDBJ whole genome shotgun (WGS) entry which is preliminary data.</text>
</comment>
<dbReference type="STRING" id="476652.DEAC_c24700"/>
<dbReference type="InterPro" id="IPR016181">
    <property type="entry name" value="Acyl_CoA_acyltransferase"/>
</dbReference>
<protein>
    <recommendedName>
        <fullName evidence="3">N-acetyltransferase domain-containing protein</fullName>
    </recommendedName>
</protein>
<proteinExistence type="predicted"/>
<dbReference type="RefSeq" id="WP_047810288.1">
    <property type="nucleotide sequence ID" value="NZ_LDZY01000007.1"/>
</dbReference>
<evidence type="ECO:0000313" key="2">
    <source>
        <dbReference type="Proteomes" id="UP000036356"/>
    </source>
</evidence>
<dbReference type="AlphaFoldDB" id="A0A0J1FQQ5"/>
<sequence>MLYQTKVLFMRKGVILSCYPNKLNDTGIFVHEIQTPVPRELYRIFPYESFRIRAEILIDFLSINHKLQFQVINYNPHEVNLEDLTQEEFTQFCFHFCNSEQGIYVDRLTLPLQLRRRGIGTYCINWLKDFASDFGFRYIILGSLTEARSFWIKMGFRLLTNGELSSFPGYQGRYNR</sequence>
<gene>
    <name evidence="1" type="ORF">DEAC_c24700</name>
</gene>
<dbReference type="Proteomes" id="UP000036356">
    <property type="component" value="Unassembled WGS sequence"/>
</dbReference>
<dbReference type="PATRIC" id="fig|476652.3.peg.2581"/>
<evidence type="ECO:0000313" key="1">
    <source>
        <dbReference type="EMBL" id="KLU65840.1"/>
    </source>
</evidence>
<accession>A0A0J1FQQ5</accession>
<reference evidence="1 2" key="1">
    <citation type="submission" date="2015-06" db="EMBL/GenBank/DDBJ databases">
        <title>Draft genome of the moderately acidophilic sulfate reducer Candidatus Desulfosporosinus acididurans strain M1.</title>
        <authorList>
            <person name="Poehlein A."/>
            <person name="Petzsch P."/>
            <person name="Johnson B.D."/>
            <person name="Schloemann M."/>
            <person name="Daniel R."/>
            <person name="Muehling M."/>
        </authorList>
    </citation>
    <scope>NUCLEOTIDE SEQUENCE [LARGE SCALE GENOMIC DNA]</scope>
    <source>
        <strain evidence="1 2">M1</strain>
    </source>
</reference>
<dbReference type="EMBL" id="LDZY01000007">
    <property type="protein sequence ID" value="KLU65840.1"/>
    <property type="molecule type" value="Genomic_DNA"/>
</dbReference>
<dbReference type="Gene3D" id="3.40.630.30">
    <property type="match status" value="1"/>
</dbReference>
<evidence type="ECO:0008006" key="3">
    <source>
        <dbReference type="Google" id="ProtNLM"/>
    </source>
</evidence>
<dbReference type="SUPFAM" id="SSF55729">
    <property type="entry name" value="Acyl-CoA N-acyltransferases (Nat)"/>
    <property type="match status" value="1"/>
</dbReference>
<organism evidence="1 2">
    <name type="scientific">Desulfosporosinus acididurans</name>
    <dbReference type="NCBI Taxonomy" id="476652"/>
    <lineage>
        <taxon>Bacteria</taxon>
        <taxon>Bacillati</taxon>
        <taxon>Bacillota</taxon>
        <taxon>Clostridia</taxon>
        <taxon>Eubacteriales</taxon>
        <taxon>Desulfitobacteriaceae</taxon>
        <taxon>Desulfosporosinus</taxon>
    </lineage>
</organism>
<name>A0A0J1FQQ5_9FIRM</name>